<dbReference type="InterPro" id="IPR052347">
    <property type="entry name" value="Isochorismatase_Nicotinamidase"/>
</dbReference>
<gene>
    <name evidence="9" type="ORF">ColSpa_03045</name>
</gene>
<dbReference type="CDD" id="cd01011">
    <property type="entry name" value="nicotinamidase"/>
    <property type="match status" value="1"/>
</dbReference>
<dbReference type="RefSeq" id="XP_049125214.1">
    <property type="nucleotide sequence ID" value="XM_049269257.1"/>
</dbReference>
<comment type="caution">
    <text evidence="9">The sequence shown here is derived from an EMBL/GenBank/DDBJ whole genome shotgun (WGS) entry which is preliminary data.</text>
</comment>
<feature type="domain" description="Isochorismatase-like" evidence="8">
    <location>
        <begin position="9"/>
        <end position="233"/>
    </location>
</feature>
<evidence type="ECO:0000256" key="2">
    <source>
        <dbReference type="ARBA" id="ARBA00022642"/>
    </source>
</evidence>
<name>A0AA37L8X9_9PEZI</name>
<keyword evidence="10" id="KW-1185">Reference proteome</keyword>
<dbReference type="AlphaFoldDB" id="A0AA37L8X9"/>
<dbReference type="EMBL" id="BQXU01000006">
    <property type="protein sequence ID" value="GKT42864.1"/>
    <property type="molecule type" value="Genomic_DNA"/>
</dbReference>
<comment type="pathway">
    <text evidence="5">Cofactor biosynthesis; nicotinate biosynthesis; nicotinate from nicotinamide: step 1/1.</text>
</comment>
<comment type="similarity">
    <text evidence="1">Belongs to the isochorismatase family.</text>
</comment>
<dbReference type="SUPFAM" id="SSF52499">
    <property type="entry name" value="Isochorismatase-like hydrolases"/>
    <property type="match status" value="1"/>
</dbReference>
<dbReference type="Pfam" id="PF00857">
    <property type="entry name" value="Isochorismatase"/>
    <property type="match status" value="1"/>
</dbReference>
<sequence length="246" mass="26824">MSEAQFRPALIVVDFQEDFCPPGLARRAPSPRGTVRKHGSLAVADGRDIHPVVNSLLRLPFVTKIATKDWHPRDHISFASNHEDKQPFVDAIDIVNPRNSTETFHTRLWPVHCVQGTPGAALVPELDLSAVDTVIEKGQNEAVEMYSAFYDPFQSPRVSDSGLAAALKDKGITDVYVVGLAGDYCVNCTAADANKEGFRTFIVEEGTRPVDAEQWVKCKGELEASGVKIVSVEGPEVRRVGTASRG</sequence>
<evidence type="ECO:0000313" key="10">
    <source>
        <dbReference type="Proteomes" id="UP001055115"/>
    </source>
</evidence>
<evidence type="ECO:0000256" key="5">
    <source>
        <dbReference type="ARBA" id="ARBA00037900"/>
    </source>
</evidence>
<evidence type="ECO:0000256" key="6">
    <source>
        <dbReference type="ARBA" id="ARBA00039017"/>
    </source>
</evidence>
<dbReference type="Gene3D" id="3.40.50.850">
    <property type="entry name" value="Isochorismatase-like"/>
    <property type="match status" value="1"/>
</dbReference>
<accession>A0AA37L8X9</accession>
<dbReference type="GO" id="GO:0046872">
    <property type="term" value="F:metal ion binding"/>
    <property type="evidence" value="ECO:0007669"/>
    <property type="project" value="UniProtKB-KW"/>
</dbReference>
<dbReference type="PANTHER" id="PTHR11080">
    <property type="entry name" value="PYRAZINAMIDASE/NICOTINAMIDASE"/>
    <property type="match status" value="1"/>
</dbReference>
<keyword evidence="4" id="KW-0378">Hydrolase</keyword>
<dbReference type="PANTHER" id="PTHR11080:SF2">
    <property type="entry name" value="LD05707P"/>
    <property type="match status" value="1"/>
</dbReference>
<evidence type="ECO:0000313" key="9">
    <source>
        <dbReference type="EMBL" id="GKT42864.1"/>
    </source>
</evidence>
<proteinExistence type="inferred from homology"/>
<organism evidence="9 10">
    <name type="scientific">Colletotrichum spaethianum</name>
    <dbReference type="NCBI Taxonomy" id="700344"/>
    <lineage>
        <taxon>Eukaryota</taxon>
        <taxon>Fungi</taxon>
        <taxon>Dikarya</taxon>
        <taxon>Ascomycota</taxon>
        <taxon>Pezizomycotina</taxon>
        <taxon>Sordariomycetes</taxon>
        <taxon>Hypocreomycetidae</taxon>
        <taxon>Glomerellales</taxon>
        <taxon>Glomerellaceae</taxon>
        <taxon>Colletotrichum</taxon>
        <taxon>Colletotrichum spaethianum species complex</taxon>
    </lineage>
</organism>
<evidence type="ECO:0000256" key="3">
    <source>
        <dbReference type="ARBA" id="ARBA00022723"/>
    </source>
</evidence>
<evidence type="ECO:0000256" key="4">
    <source>
        <dbReference type="ARBA" id="ARBA00022801"/>
    </source>
</evidence>
<dbReference type="GeneID" id="73323847"/>
<protein>
    <recommendedName>
        <fullName evidence="6">nicotinamidase</fullName>
        <ecNumber evidence="6">3.5.1.19</ecNumber>
    </recommendedName>
    <alternativeName>
        <fullName evidence="7">Nicotinamide deamidase</fullName>
    </alternativeName>
</protein>
<evidence type="ECO:0000256" key="7">
    <source>
        <dbReference type="ARBA" id="ARBA00043224"/>
    </source>
</evidence>
<keyword evidence="2" id="KW-0662">Pyridine nucleotide biosynthesis</keyword>
<reference evidence="9 10" key="1">
    <citation type="submission" date="2022-03" db="EMBL/GenBank/DDBJ databases">
        <title>Genome data of Colletotrichum spp.</title>
        <authorList>
            <person name="Utami Y.D."/>
            <person name="Hiruma K."/>
        </authorList>
    </citation>
    <scope>NUCLEOTIDE SEQUENCE [LARGE SCALE GENOMIC DNA]</scope>
    <source>
        <strain evidence="9 10">MAFF 239500</strain>
    </source>
</reference>
<keyword evidence="3" id="KW-0479">Metal-binding</keyword>
<dbReference type="InterPro" id="IPR000868">
    <property type="entry name" value="Isochorismatase-like_dom"/>
</dbReference>
<dbReference type="GO" id="GO:0008936">
    <property type="term" value="F:nicotinamidase activity"/>
    <property type="evidence" value="ECO:0007669"/>
    <property type="project" value="UniProtKB-EC"/>
</dbReference>
<evidence type="ECO:0000259" key="8">
    <source>
        <dbReference type="Pfam" id="PF00857"/>
    </source>
</evidence>
<dbReference type="InterPro" id="IPR036380">
    <property type="entry name" value="Isochorismatase-like_sf"/>
</dbReference>
<dbReference type="Proteomes" id="UP001055115">
    <property type="component" value="Unassembled WGS sequence"/>
</dbReference>
<evidence type="ECO:0000256" key="1">
    <source>
        <dbReference type="ARBA" id="ARBA00006336"/>
    </source>
</evidence>
<dbReference type="GO" id="GO:0019363">
    <property type="term" value="P:pyridine nucleotide biosynthetic process"/>
    <property type="evidence" value="ECO:0007669"/>
    <property type="project" value="UniProtKB-KW"/>
</dbReference>
<dbReference type="EC" id="3.5.1.19" evidence="6"/>